<feature type="compositionally biased region" description="Polar residues" evidence="4">
    <location>
        <begin position="358"/>
        <end position="369"/>
    </location>
</feature>
<dbReference type="PROSITE" id="PS00346">
    <property type="entry name" value="ETS_DOMAIN_2"/>
    <property type="match status" value="1"/>
</dbReference>
<evidence type="ECO:0000256" key="3">
    <source>
        <dbReference type="RuleBase" id="RU004019"/>
    </source>
</evidence>
<name>A0A914V3K4_9BILA</name>
<feature type="compositionally biased region" description="Low complexity" evidence="4">
    <location>
        <begin position="26"/>
        <end position="37"/>
    </location>
</feature>
<comment type="similarity">
    <text evidence="1 3">Belongs to the ETS family.</text>
</comment>
<dbReference type="Gene3D" id="1.10.150.50">
    <property type="entry name" value="Transcription Factor, Ets-1"/>
    <property type="match status" value="1"/>
</dbReference>
<evidence type="ECO:0000256" key="1">
    <source>
        <dbReference type="ARBA" id="ARBA00005562"/>
    </source>
</evidence>
<dbReference type="FunFam" id="1.10.10.10:FF:001050">
    <property type="entry name" value="Predicted protein"/>
    <property type="match status" value="1"/>
</dbReference>
<feature type="compositionally biased region" description="Low complexity" evidence="4">
    <location>
        <begin position="171"/>
        <end position="188"/>
    </location>
</feature>
<dbReference type="GO" id="GO:0000981">
    <property type="term" value="F:DNA-binding transcription factor activity, RNA polymerase II-specific"/>
    <property type="evidence" value="ECO:0007669"/>
    <property type="project" value="TreeGrafter"/>
</dbReference>
<dbReference type="InterPro" id="IPR046328">
    <property type="entry name" value="ETS_fam"/>
</dbReference>
<feature type="region of interest" description="Disordered" evidence="4">
    <location>
        <begin position="1"/>
        <end position="39"/>
    </location>
</feature>
<dbReference type="SUPFAM" id="SSF47769">
    <property type="entry name" value="SAM/Pointed domain"/>
    <property type="match status" value="1"/>
</dbReference>
<organism evidence="7 8">
    <name type="scientific">Plectus sambesii</name>
    <dbReference type="NCBI Taxonomy" id="2011161"/>
    <lineage>
        <taxon>Eukaryota</taxon>
        <taxon>Metazoa</taxon>
        <taxon>Ecdysozoa</taxon>
        <taxon>Nematoda</taxon>
        <taxon>Chromadorea</taxon>
        <taxon>Plectida</taxon>
        <taxon>Plectina</taxon>
        <taxon>Plectoidea</taxon>
        <taxon>Plectidae</taxon>
        <taxon>Plectus</taxon>
    </lineage>
</organism>
<dbReference type="PRINTS" id="PR00454">
    <property type="entry name" value="ETSDOMAIN"/>
</dbReference>
<dbReference type="SUPFAM" id="SSF46785">
    <property type="entry name" value="Winged helix' DNA-binding domain"/>
    <property type="match status" value="1"/>
</dbReference>
<dbReference type="Proteomes" id="UP000887566">
    <property type="component" value="Unplaced"/>
</dbReference>
<reference evidence="8" key="1">
    <citation type="submission" date="2022-11" db="UniProtKB">
        <authorList>
            <consortium name="WormBaseParasite"/>
        </authorList>
    </citation>
    <scope>IDENTIFICATION</scope>
</reference>
<comment type="subcellular location">
    <subcellularLocation>
        <location evidence="3">Nucleus</location>
    </subcellularLocation>
</comment>
<dbReference type="SMART" id="SM00413">
    <property type="entry name" value="ETS"/>
    <property type="match status" value="1"/>
</dbReference>
<evidence type="ECO:0000313" key="7">
    <source>
        <dbReference type="Proteomes" id="UP000887566"/>
    </source>
</evidence>
<dbReference type="PANTHER" id="PTHR11849:SF289">
    <property type="entry name" value="ETS-LIKE PROTEIN POINTED"/>
    <property type="match status" value="1"/>
</dbReference>
<dbReference type="InterPro" id="IPR003118">
    <property type="entry name" value="Pointed_dom"/>
</dbReference>
<feature type="region of interest" description="Disordered" evidence="4">
    <location>
        <begin position="358"/>
        <end position="377"/>
    </location>
</feature>
<feature type="region of interest" description="Disordered" evidence="4">
    <location>
        <begin position="165"/>
        <end position="188"/>
    </location>
</feature>
<keyword evidence="7" id="KW-1185">Reference proteome</keyword>
<dbReference type="InterPro" id="IPR000418">
    <property type="entry name" value="Ets_dom"/>
</dbReference>
<accession>A0A914V3K4</accession>
<proteinExistence type="inferred from homology"/>
<feature type="domain" description="PNT" evidence="6">
    <location>
        <begin position="69"/>
        <end position="155"/>
    </location>
</feature>
<dbReference type="SMART" id="SM00251">
    <property type="entry name" value="SAM_PNT"/>
    <property type="match status" value="1"/>
</dbReference>
<dbReference type="WBParaSite" id="PSAMB.scaffold1431size31607.g13102.t1">
    <property type="protein sequence ID" value="PSAMB.scaffold1431size31607.g13102.t1"/>
    <property type="gene ID" value="PSAMB.scaffold1431size31607.g13102"/>
</dbReference>
<keyword evidence="3" id="KW-0539">Nucleus</keyword>
<feature type="region of interest" description="Disordered" evidence="4">
    <location>
        <begin position="240"/>
        <end position="273"/>
    </location>
</feature>
<dbReference type="GO" id="GO:0030154">
    <property type="term" value="P:cell differentiation"/>
    <property type="evidence" value="ECO:0007669"/>
    <property type="project" value="TreeGrafter"/>
</dbReference>
<dbReference type="InterPro" id="IPR036388">
    <property type="entry name" value="WH-like_DNA-bd_sf"/>
</dbReference>
<dbReference type="InterPro" id="IPR036390">
    <property type="entry name" value="WH_DNA-bd_sf"/>
</dbReference>
<dbReference type="Pfam" id="PF02198">
    <property type="entry name" value="SAM_PNT"/>
    <property type="match status" value="1"/>
</dbReference>
<sequence length="508" mass="57035">MAAEERRVHFAQSPASGRHRPTSFLSPSPSSPANRPAWPRRRAVVYATSSTLPPLTPGTNRKVTDALKSTFGTFERVREQLNIPEDPHKWKRDQVEQWVQWAAKEFSVPPESLSQFAHIDGLHLCSLSKEQFLKLAPDYVGDIFWEHLDMMRKEFEAHWCPQTSGTNGQYSPTDSSSSNASSGCYSASQLDQKPDKTFLMAFDHHRTSDSTGVYQDGAMSQTTDLYDLCSPASVPMAPSNFLTAGGKQSPLSGDIVGRPPTYHPHSHFSPRSAMPFAPQTVPETNMWGGVMDHQRVSSGYTVVGSAPPLYHQTASFTSQVAYQHHHQQQSHQQQRFRHLEHRPYSFPGAVPGMPLSLIPQQSLSPTCSDPDSDRARQSPLNLAGLTGSGPIQLWQFLLELLTQKQYKTSIAWTGDGWEFKLIDPDEVARRWGARKNKPKMNYEKLSRGLRYYYDKNIIHKTAGKRYVYRFVCDLTNLLGCSAEQLHEQLDIKPDLDGVDRPASHSSAI</sequence>
<evidence type="ECO:0000259" key="6">
    <source>
        <dbReference type="PROSITE" id="PS51433"/>
    </source>
</evidence>
<evidence type="ECO:0000313" key="8">
    <source>
        <dbReference type="WBParaSite" id="PSAMB.scaffold1431size31607.g13102.t1"/>
    </source>
</evidence>
<dbReference type="FunFam" id="1.10.150.50:FF:000014">
    <property type="entry name" value="Protein c-ets-1 isoform 1"/>
    <property type="match status" value="1"/>
</dbReference>
<protein>
    <submittedName>
        <fullName evidence="8">Uncharacterized protein</fullName>
    </submittedName>
</protein>
<evidence type="ECO:0000256" key="2">
    <source>
        <dbReference type="ARBA" id="ARBA00023125"/>
    </source>
</evidence>
<dbReference type="PANTHER" id="PTHR11849">
    <property type="entry name" value="ETS"/>
    <property type="match status" value="1"/>
</dbReference>
<evidence type="ECO:0000256" key="4">
    <source>
        <dbReference type="SAM" id="MobiDB-lite"/>
    </source>
</evidence>
<dbReference type="Pfam" id="PF00178">
    <property type="entry name" value="Ets"/>
    <property type="match status" value="1"/>
</dbReference>
<dbReference type="AlphaFoldDB" id="A0A914V3K4"/>
<keyword evidence="2 3" id="KW-0238">DNA-binding</keyword>
<dbReference type="InterPro" id="IPR013761">
    <property type="entry name" value="SAM/pointed_sf"/>
</dbReference>
<evidence type="ECO:0000259" key="5">
    <source>
        <dbReference type="PROSITE" id="PS50061"/>
    </source>
</evidence>
<dbReference type="PROSITE" id="PS50061">
    <property type="entry name" value="ETS_DOMAIN_3"/>
    <property type="match status" value="1"/>
</dbReference>
<dbReference type="PROSITE" id="PS51433">
    <property type="entry name" value="PNT"/>
    <property type="match status" value="1"/>
</dbReference>
<dbReference type="GO" id="GO:0043565">
    <property type="term" value="F:sequence-specific DNA binding"/>
    <property type="evidence" value="ECO:0007669"/>
    <property type="project" value="InterPro"/>
</dbReference>
<dbReference type="PROSITE" id="PS00345">
    <property type="entry name" value="ETS_DOMAIN_1"/>
    <property type="match status" value="1"/>
</dbReference>
<dbReference type="Gene3D" id="1.10.10.10">
    <property type="entry name" value="Winged helix-like DNA-binding domain superfamily/Winged helix DNA-binding domain"/>
    <property type="match status" value="1"/>
</dbReference>
<dbReference type="GO" id="GO:0005634">
    <property type="term" value="C:nucleus"/>
    <property type="evidence" value="ECO:0007669"/>
    <property type="project" value="UniProtKB-SubCell"/>
</dbReference>
<feature type="domain" description="ETS" evidence="5">
    <location>
        <begin position="391"/>
        <end position="471"/>
    </location>
</feature>